<dbReference type="Proteomes" id="UP000316313">
    <property type="component" value="Chromosome"/>
</dbReference>
<name>A0A4Y6UM57_9PROT</name>
<gene>
    <name evidence="1" type="ORF">E3D00_07510</name>
</gene>
<keyword evidence="2" id="KW-1185">Reference proteome</keyword>
<accession>A0A4Y6UM57</accession>
<sequence length="98" mass="11080">MEIVDNLPENDVWPECVDAAQMDLVPPKNWNAACARSQMRHGADIGEWGRDIVSDINAKAVNFSVERDEKFVCIDRSVETSGGFKMALERMFDFSRIS</sequence>
<organism evidence="1 2">
    <name type="scientific">Swingsia samuiensis</name>
    <dbReference type="NCBI Taxonomy" id="1293412"/>
    <lineage>
        <taxon>Bacteria</taxon>
        <taxon>Pseudomonadati</taxon>
        <taxon>Pseudomonadota</taxon>
        <taxon>Alphaproteobacteria</taxon>
        <taxon>Acetobacterales</taxon>
        <taxon>Acetobacteraceae</taxon>
        <taxon>Swingsia</taxon>
    </lineage>
</organism>
<evidence type="ECO:0000313" key="2">
    <source>
        <dbReference type="Proteomes" id="UP000316313"/>
    </source>
</evidence>
<dbReference type="RefSeq" id="WP_141461364.1">
    <property type="nucleotide sequence ID" value="NZ_CP038141.1"/>
</dbReference>
<dbReference type="EMBL" id="CP038141">
    <property type="protein sequence ID" value="QDH17427.1"/>
    <property type="molecule type" value="Genomic_DNA"/>
</dbReference>
<dbReference type="AlphaFoldDB" id="A0A4Y6UM57"/>
<proteinExistence type="predicted"/>
<evidence type="ECO:0000313" key="1">
    <source>
        <dbReference type="EMBL" id="QDH17427.1"/>
    </source>
</evidence>
<reference evidence="1 2" key="1">
    <citation type="submission" date="2019-03" db="EMBL/GenBank/DDBJ databases">
        <title>The complete genome sequence of Swingsia samuiensis NBRC107927(T).</title>
        <authorList>
            <person name="Chua K.-O."/>
            <person name="Chan K.-G."/>
            <person name="See-Too W.-S."/>
        </authorList>
    </citation>
    <scope>NUCLEOTIDE SEQUENCE [LARGE SCALE GENOMIC DNA]</scope>
    <source>
        <strain evidence="1 2">AH83</strain>
    </source>
</reference>
<protein>
    <submittedName>
        <fullName evidence="1">Uncharacterized protein</fullName>
    </submittedName>
</protein>
<dbReference type="OrthoDB" id="9892512at2"/>
<dbReference type="KEGG" id="ssam:E3D00_07510"/>